<dbReference type="Proteomes" id="UP001314166">
    <property type="component" value="Unassembled WGS sequence"/>
</dbReference>
<dbReference type="Pfam" id="PF12822">
    <property type="entry name" value="ECF_trnsprt"/>
    <property type="match status" value="1"/>
</dbReference>
<dbReference type="Gene3D" id="1.10.1760.20">
    <property type="match status" value="1"/>
</dbReference>
<gene>
    <name evidence="2" type="ORF">R55214_HHFBAMCI_00162</name>
</gene>
<keyword evidence="3" id="KW-1185">Reference proteome</keyword>
<evidence type="ECO:0000256" key="1">
    <source>
        <dbReference type="SAM" id="Phobius"/>
    </source>
</evidence>
<dbReference type="EMBL" id="CAUZMB010000001">
    <property type="protein sequence ID" value="CAK1226911.1"/>
    <property type="molecule type" value="Genomic_DNA"/>
</dbReference>
<keyword evidence="1" id="KW-0472">Membrane</keyword>
<name>A0ABM9MMJ8_9LACO</name>
<keyword evidence="1" id="KW-0812">Transmembrane</keyword>
<feature type="transmembrane region" description="Helical" evidence="1">
    <location>
        <begin position="161"/>
        <end position="192"/>
    </location>
</feature>
<feature type="transmembrane region" description="Helical" evidence="1">
    <location>
        <begin position="120"/>
        <end position="141"/>
    </location>
</feature>
<evidence type="ECO:0000313" key="3">
    <source>
        <dbReference type="Proteomes" id="UP001314166"/>
    </source>
</evidence>
<accession>A0ABM9MMJ8</accession>
<feature type="transmembrane region" description="Helical" evidence="1">
    <location>
        <begin position="33"/>
        <end position="56"/>
    </location>
</feature>
<dbReference type="InterPro" id="IPR024529">
    <property type="entry name" value="ECF_trnsprt_substrate-spec"/>
</dbReference>
<reference evidence="2 3" key="1">
    <citation type="submission" date="2023-10" db="EMBL/GenBank/DDBJ databases">
        <authorList>
            <person name="Botero Cardona J."/>
        </authorList>
    </citation>
    <scope>NUCLEOTIDE SEQUENCE [LARGE SCALE GENOMIC DNA]</scope>
    <source>
        <strain evidence="2 3">R-55214</strain>
    </source>
</reference>
<proteinExistence type="predicted"/>
<keyword evidence="1" id="KW-1133">Transmembrane helix</keyword>
<protein>
    <submittedName>
        <fullName evidence="2">Uncharacterized membrane protein</fullName>
    </submittedName>
</protein>
<comment type="caution">
    <text evidence="2">The sequence shown here is derived from an EMBL/GenBank/DDBJ whole genome shotgun (WGS) entry which is preliminary data.</text>
</comment>
<dbReference type="RefSeq" id="WP_338343211.1">
    <property type="nucleotide sequence ID" value="NZ_CAUZLH010000001.1"/>
</dbReference>
<feature type="transmembrane region" description="Helical" evidence="1">
    <location>
        <begin position="94"/>
        <end position="113"/>
    </location>
</feature>
<evidence type="ECO:0000313" key="2">
    <source>
        <dbReference type="EMBL" id="CAK1226911.1"/>
    </source>
</evidence>
<organism evidence="2 3">
    <name type="scientific">Fructobacillus evanidus</name>
    <dbReference type="NCBI Taxonomy" id="3064281"/>
    <lineage>
        <taxon>Bacteria</taxon>
        <taxon>Bacillati</taxon>
        <taxon>Bacillota</taxon>
        <taxon>Bacilli</taxon>
        <taxon>Lactobacillales</taxon>
        <taxon>Lactobacillaceae</taxon>
        <taxon>Fructobacillus</taxon>
    </lineage>
</organism>
<feature type="transmembrane region" description="Helical" evidence="1">
    <location>
        <begin position="63"/>
        <end position="88"/>
    </location>
</feature>
<sequence length="201" mass="21398">MSTMKTKRFVATTVFVAIVLLQSFVPFLGSLPLGAFVIGASVTIVPMTAVLAGILLGPRSGLVVGLFWGMTSWIRNLMHPGTIGSLIFSNPVTALVPRLMVGLLAGYVAGLVLKKTRLPWWGFFLLGAFGALLNTALVILSTTVAFKLFPVSGMGIPHAHLFAWLVGILGFNSGFEMIANGLLVLLIGRVLLAKLPNLRPE</sequence>